<feature type="compositionally biased region" description="Basic and acidic residues" evidence="1">
    <location>
        <begin position="264"/>
        <end position="275"/>
    </location>
</feature>
<feature type="region of interest" description="Disordered" evidence="1">
    <location>
        <begin position="264"/>
        <end position="320"/>
    </location>
</feature>
<feature type="region of interest" description="Disordered" evidence="1">
    <location>
        <begin position="201"/>
        <end position="228"/>
    </location>
</feature>
<evidence type="ECO:0000256" key="1">
    <source>
        <dbReference type="SAM" id="MobiDB-lite"/>
    </source>
</evidence>
<dbReference type="AlphaFoldDB" id="A0AAV5JWT8"/>
<evidence type="ECO:0000313" key="3">
    <source>
        <dbReference type="Proteomes" id="UP001054252"/>
    </source>
</evidence>
<proteinExistence type="predicted"/>
<dbReference type="EMBL" id="BPVZ01000043">
    <property type="protein sequence ID" value="GKV15356.1"/>
    <property type="molecule type" value="Genomic_DNA"/>
</dbReference>
<comment type="caution">
    <text evidence="2">The sequence shown here is derived from an EMBL/GenBank/DDBJ whole genome shotgun (WGS) entry which is preliminary data.</text>
</comment>
<name>A0AAV5JWT8_9ROSI</name>
<keyword evidence="3" id="KW-1185">Reference proteome</keyword>
<evidence type="ECO:0000313" key="2">
    <source>
        <dbReference type="EMBL" id="GKV15356.1"/>
    </source>
</evidence>
<feature type="compositionally biased region" description="Basic residues" evidence="1">
    <location>
        <begin position="310"/>
        <end position="320"/>
    </location>
</feature>
<dbReference type="Proteomes" id="UP001054252">
    <property type="component" value="Unassembled WGS sequence"/>
</dbReference>
<feature type="compositionally biased region" description="Polar residues" evidence="1">
    <location>
        <begin position="295"/>
        <end position="307"/>
    </location>
</feature>
<accession>A0AAV5JWT8</accession>
<sequence>MIDGINPSRVERSCIRNGTRASPVNCPHLLSLAVIEPKLAICYGDFQELFLSNAAVNEEPNVIFWFIGQEDLSKEGLEGFLQQHWRRLWEPNKKLHFHVDPVDWREEKTIGDNENEGNGNGVGGCGEERHGVGGDGIQQRRWSHQLVLRSHGCCHPRHPLMPQALHRRHQSLRFPKYHYPLLIKNYSLSSQPKACQSRTAKAENKVQNSTTSCRAQMQKSEGSSTKCRAQTRAAELNHKLQRSSMKLQSSNTSCRAQPQAAEVKHEAAEHKHELPRSSTRCRGRARSAELKHELPSSTTSCRDQTQVAEHKHKLPRSSTKCRGRARSEELKHELLRSTMSCRTQTLAAEVIDFWMKRSKNKNSKFENTGKILLLDRGKYQSLGYDFASWCPFPSYWAEQTQRDVLDISGSALV</sequence>
<gene>
    <name evidence="2" type="ORF">SLEP1_g26151</name>
</gene>
<protein>
    <submittedName>
        <fullName evidence="2">Uncharacterized protein</fullName>
    </submittedName>
</protein>
<organism evidence="2 3">
    <name type="scientific">Rubroshorea leprosula</name>
    <dbReference type="NCBI Taxonomy" id="152421"/>
    <lineage>
        <taxon>Eukaryota</taxon>
        <taxon>Viridiplantae</taxon>
        <taxon>Streptophyta</taxon>
        <taxon>Embryophyta</taxon>
        <taxon>Tracheophyta</taxon>
        <taxon>Spermatophyta</taxon>
        <taxon>Magnoliopsida</taxon>
        <taxon>eudicotyledons</taxon>
        <taxon>Gunneridae</taxon>
        <taxon>Pentapetalae</taxon>
        <taxon>rosids</taxon>
        <taxon>malvids</taxon>
        <taxon>Malvales</taxon>
        <taxon>Dipterocarpaceae</taxon>
        <taxon>Rubroshorea</taxon>
    </lineage>
</organism>
<reference evidence="2 3" key="1">
    <citation type="journal article" date="2021" name="Commun. Biol.">
        <title>The genome of Shorea leprosula (Dipterocarpaceae) highlights the ecological relevance of drought in aseasonal tropical rainforests.</title>
        <authorList>
            <person name="Ng K.K.S."/>
            <person name="Kobayashi M.J."/>
            <person name="Fawcett J.A."/>
            <person name="Hatakeyama M."/>
            <person name="Paape T."/>
            <person name="Ng C.H."/>
            <person name="Ang C.C."/>
            <person name="Tnah L.H."/>
            <person name="Lee C.T."/>
            <person name="Nishiyama T."/>
            <person name="Sese J."/>
            <person name="O'Brien M.J."/>
            <person name="Copetti D."/>
            <person name="Mohd Noor M.I."/>
            <person name="Ong R.C."/>
            <person name="Putra M."/>
            <person name="Sireger I.Z."/>
            <person name="Indrioko S."/>
            <person name="Kosugi Y."/>
            <person name="Izuno A."/>
            <person name="Isagi Y."/>
            <person name="Lee S.L."/>
            <person name="Shimizu K.K."/>
        </authorList>
    </citation>
    <scope>NUCLEOTIDE SEQUENCE [LARGE SCALE GENOMIC DNA]</scope>
    <source>
        <strain evidence="2">214</strain>
    </source>
</reference>